<proteinExistence type="predicted"/>
<evidence type="ECO:0000313" key="3">
    <source>
        <dbReference type="EMBL" id="UYV75321.1"/>
    </source>
</evidence>
<dbReference type="Pfam" id="PF01359">
    <property type="entry name" value="Transposase_1"/>
    <property type="match status" value="1"/>
</dbReference>
<evidence type="ECO:0000256" key="1">
    <source>
        <dbReference type="SAM" id="MobiDB-lite"/>
    </source>
</evidence>
<reference evidence="3 4" key="1">
    <citation type="submission" date="2022-01" db="EMBL/GenBank/DDBJ databases">
        <title>A chromosomal length assembly of Cordylochernes scorpioides.</title>
        <authorList>
            <person name="Zeh D."/>
            <person name="Zeh J."/>
        </authorList>
    </citation>
    <scope>NUCLEOTIDE SEQUENCE [LARGE SCALE GENOMIC DNA]</scope>
    <source>
        <strain evidence="3">IN4F17</strain>
        <tissue evidence="3">Whole Body</tissue>
    </source>
</reference>
<dbReference type="PANTHER" id="PTHR46060:SF2">
    <property type="entry name" value="HISTONE-LYSINE N-METHYLTRANSFERASE SETMAR"/>
    <property type="match status" value="1"/>
</dbReference>
<dbReference type="InterPro" id="IPR052709">
    <property type="entry name" value="Transposase-MT_Hybrid"/>
</dbReference>
<dbReference type="InterPro" id="IPR001387">
    <property type="entry name" value="Cro/C1-type_HTH"/>
</dbReference>
<dbReference type="InterPro" id="IPR036397">
    <property type="entry name" value="RNaseH_sf"/>
</dbReference>
<sequence>MWLTNGAMVPFLYVAGGRSSTRNSEMWLTNGAMAPLLYVAGGRSSTSKGLPCSTVSGDILEYLTPEQRSVLKLFLDMAIVGEICPGRDIIPDDPRQGQNYEWGGEKSDHTSLRSPLDPWNIRPNSGHVNHERGGRPIKFEDAELEALLDEDSSQTQEELAETLGVTQQAISNRLKVMGMVEKQGNWVPYELKPGNIERRICTCELLLKRQNRKGFLHRIVTGDEKWIHYDNPKRRKSWVKPGHASTSTAKTNIHGKKLMLCIWWDQLGVIYYELLQPNETITGERYQQQLMRLSRALKIKRPLYAKRHDKVIYQQDNARPHVAKVVKETLEALQWDVLPHPPYSPDIAPSDYHMFRSMTHGLAEQHFTSYEEAKNWVNVWIASKDEEFFRHGIRMLPERWEKVVAKDGQYFE</sequence>
<feature type="domain" description="HTH cro/C1-type" evidence="2">
    <location>
        <begin position="155"/>
        <end position="172"/>
    </location>
</feature>
<dbReference type="InterPro" id="IPR011991">
    <property type="entry name" value="ArsR-like_HTH"/>
</dbReference>
<dbReference type="Proteomes" id="UP001235939">
    <property type="component" value="Chromosome 12"/>
</dbReference>
<evidence type="ECO:0000259" key="2">
    <source>
        <dbReference type="PROSITE" id="PS50943"/>
    </source>
</evidence>
<keyword evidence="4" id="KW-1185">Reference proteome</keyword>
<accession>A0ABY6L2F9</accession>
<dbReference type="InterPro" id="IPR036388">
    <property type="entry name" value="WH-like_DNA-bd_sf"/>
</dbReference>
<dbReference type="Gene3D" id="1.10.10.10">
    <property type="entry name" value="Winged helix-like DNA-binding domain superfamily/Winged helix DNA-binding domain"/>
    <property type="match status" value="1"/>
</dbReference>
<organism evidence="3 4">
    <name type="scientific">Cordylochernes scorpioides</name>
    <dbReference type="NCBI Taxonomy" id="51811"/>
    <lineage>
        <taxon>Eukaryota</taxon>
        <taxon>Metazoa</taxon>
        <taxon>Ecdysozoa</taxon>
        <taxon>Arthropoda</taxon>
        <taxon>Chelicerata</taxon>
        <taxon>Arachnida</taxon>
        <taxon>Pseudoscorpiones</taxon>
        <taxon>Cheliferoidea</taxon>
        <taxon>Chernetidae</taxon>
        <taxon>Cordylochernes</taxon>
    </lineage>
</organism>
<dbReference type="PANTHER" id="PTHR46060">
    <property type="entry name" value="MARINER MOS1 TRANSPOSASE-LIKE PROTEIN"/>
    <property type="match status" value="1"/>
</dbReference>
<evidence type="ECO:0000313" key="4">
    <source>
        <dbReference type="Proteomes" id="UP001235939"/>
    </source>
</evidence>
<dbReference type="Gene3D" id="3.30.420.10">
    <property type="entry name" value="Ribonuclease H-like superfamily/Ribonuclease H"/>
    <property type="match status" value="1"/>
</dbReference>
<feature type="region of interest" description="Disordered" evidence="1">
    <location>
        <begin position="90"/>
        <end position="113"/>
    </location>
</feature>
<dbReference type="SUPFAM" id="SSF46785">
    <property type="entry name" value="Winged helix' DNA-binding domain"/>
    <property type="match status" value="1"/>
</dbReference>
<dbReference type="InterPro" id="IPR036390">
    <property type="entry name" value="WH_DNA-bd_sf"/>
</dbReference>
<name>A0ABY6L2F9_9ARAC</name>
<dbReference type="PROSITE" id="PS50943">
    <property type="entry name" value="HTH_CROC1"/>
    <property type="match status" value="1"/>
</dbReference>
<protein>
    <recommendedName>
        <fullName evidence="2">HTH cro/C1-type domain-containing protein</fullName>
    </recommendedName>
</protein>
<gene>
    <name evidence="3" type="ORF">LAZ67_12003486</name>
</gene>
<dbReference type="InterPro" id="IPR001888">
    <property type="entry name" value="Transposase_1"/>
</dbReference>
<dbReference type="EMBL" id="CP092874">
    <property type="protein sequence ID" value="UYV75321.1"/>
    <property type="molecule type" value="Genomic_DNA"/>
</dbReference>
<dbReference type="CDD" id="cd00090">
    <property type="entry name" value="HTH_ARSR"/>
    <property type="match status" value="1"/>
</dbReference>